<accession>A0ABN3VAS2</accession>
<dbReference type="Proteomes" id="UP001500979">
    <property type="component" value="Unassembled WGS sequence"/>
</dbReference>
<dbReference type="EMBL" id="BAAAUX010000011">
    <property type="protein sequence ID" value="GAA2787109.1"/>
    <property type="molecule type" value="Genomic_DNA"/>
</dbReference>
<reference evidence="1 2" key="1">
    <citation type="journal article" date="2019" name="Int. J. Syst. Evol. Microbiol.">
        <title>The Global Catalogue of Microorganisms (GCM) 10K type strain sequencing project: providing services to taxonomists for standard genome sequencing and annotation.</title>
        <authorList>
            <consortium name="The Broad Institute Genomics Platform"/>
            <consortium name="The Broad Institute Genome Sequencing Center for Infectious Disease"/>
            <person name="Wu L."/>
            <person name="Ma J."/>
        </authorList>
    </citation>
    <scope>NUCLEOTIDE SEQUENCE [LARGE SCALE GENOMIC DNA]</scope>
    <source>
        <strain evidence="1 2">JCM 9383</strain>
    </source>
</reference>
<keyword evidence="2" id="KW-1185">Reference proteome</keyword>
<evidence type="ECO:0000313" key="2">
    <source>
        <dbReference type="Proteomes" id="UP001500979"/>
    </source>
</evidence>
<comment type="caution">
    <text evidence="1">The sequence shown here is derived from an EMBL/GenBank/DDBJ whole genome shotgun (WGS) entry which is preliminary data.</text>
</comment>
<proteinExistence type="predicted"/>
<organism evidence="1 2">
    <name type="scientific">Saccharopolyspora taberi</name>
    <dbReference type="NCBI Taxonomy" id="60895"/>
    <lineage>
        <taxon>Bacteria</taxon>
        <taxon>Bacillati</taxon>
        <taxon>Actinomycetota</taxon>
        <taxon>Actinomycetes</taxon>
        <taxon>Pseudonocardiales</taxon>
        <taxon>Pseudonocardiaceae</taxon>
        <taxon>Saccharopolyspora</taxon>
    </lineage>
</organism>
<evidence type="ECO:0000313" key="1">
    <source>
        <dbReference type="EMBL" id="GAA2787109.1"/>
    </source>
</evidence>
<gene>
    <name evidence="1" type="ORF">GCM10010470_21910</name>
</gene>
<protein>
    <recommendedName>
        <fullName evidence="3">Oxidoreductase</fullName>
    </recommendedName>
</protein>
<sequence length="41" mass="4643">MRSYRRHAITPESIAEAVAYALDQPSDVDVNEIVVHPAHQR</sequence>
<evidence type="ECO:0008006" key="3">
    <source>
        <dbReference type="Google" id="ProtNLM"/>
    </source>
</evidence>
<name>A0ABN3VAS2_9PSEU</name>